<dbReference type="PROSITE" id="PS50013">
    <property type="entry name" value="CHROMO_2"/>
    <property type="match status" value="1"/>
</dbReference>
<keyword evidence="4" id="KW-1185">Reference proteome</keyword>
<gene>
    <name evidence="3" type="ORF">MTR67_041173</name>
</gene>
<evidence type="ECO:0000256" key="1">
    <source>
        <dbReference type="SAM" id="MobiDB-lite"/>
    </source>
</evidence>
<accession>A0AAF0ULU2</accession>
<dbReference type="InterPro" id="IPR016197">
    <property type="entry name" value="Chromo-like_dom_sf"/>
</dbReference>
<dbReference type="AlphaFoldDB" id="A0AAF0ULU2"/>
<dbReference type="InterPro" id="IPR000953">
    <property type="entry name" value="Chromo/chromo_shadow_dom"/>
</dbReference>
<dbReference type="Pfam" id="PF00385">
    <property type="entry name" value="Chromo"/>
    <property type="match status" value="1"/>
</dbReference>
<evidence type="ECO:0000313" key="4">
    <source>
        <dbReference type="Proteomes" id="UP001234989"/>
    </source>
</evidence>
<protein>
    <recommendedName>
        <fullName evidence="2">Chromo domain-containing protein</fullName>
    </recommendedName>
</protein>
<dbReference type="EMBL" id="CP133620">
    <property type="protein sequence ID" value="WMV47788.1"/>
    <property type="molecule type" value="Genomic_DNA"/>
</dbReference>
<evidence type="ECO:0000259" key="2">
    <source>
        <dbReference type="PROSITE" id="PS50013"/>
    </source>
</evidence>
<evidence type="ECO:0000313" key="3">
    <source>
        <dbReference type="EMBL" id="WMV47788.1"/>
    </source>
</evidence>
<dbReference type="SUPFAM" id="SSF54160">
    <property type="entry name" value="Chromo domain-like"/>
    <property type="match status" value="1"/>
</dbReference>
<dbReference type="Gene3D" id="2.40.50.40">
    <property type="match status" value="1"/>
</dbReference>
<reference evidence="3" key="1">
    <citation type="submission" date="2023-08" db="EMBL/GenBank/DDBJ databases">
        <title>A de novo genome assembly of Solanum verrucosum Schlechtendal, a Mexican diploid species geographically isolated from the other diploid A-genome species in potato relatives.</title>
        <authorList>
            <person name="Hosaka K."/>
        </authorList>
    </citation>
    <scope>NUCLEOTIDE SEQUENCE</scope>
    <source>
        <tissue evidence="3">Young leaves</tissue>
    </source>
</reference>
<dbReference type="InterPro" id="IPR043502">
    <property type="entry name" value="DNA/RNA_pol_sf"/>
</dbReference>
<dbReference type="SUPFAM" id="SSF56672">
    <property type="entry name" value="DNA/RNA polymerases"/>
    <property type="match status" value="1"/>
</dbReference>
<name>A0AAF0ULU2_SOLVR</name>
<dbReference type="Proteomes" id="UP001234989">
    <property type="component" value="Chromosome 9"/>
</dbReference>
<feature type="region of interest" description="Disordered" evidence="1">
    <location>
        <begin position="165"/>
        <end position="184"/>
    </location>
</feature>
<feature type="domain" description="Chromo" evidence="2">
    <location>
        <begin position="106"/>
        <end position="147"/>
    </location>
</feature>
<proteinExistence type="predicted"/>
<sequence length="212" mass="23959">MQSKCQFGQSSIAYLGHILSVKGLEIDPEKFATIVSWPFPSTLKEGGYAMQCQKLPFRMSGLPPSHGHTVILVIVDRLSKYEHFMGKFVNQVKPIDLLDQTSSLTLTPDDILRTRTISRGAHQVHQCLVKWVGLPIEDATWEDYSNLLKQFPHLNLEDKVRLHGGGSVMNQQDRLDNPRRSTRDKQVPKYLDHYVVSDPKVKPTLPKSLATG</sequence>
<organism evidence="3 4">
    <name type="scientific">Solanum verrucosum</name>
    <dbReference type="NCBI Taxonomy" id="315347"/>
    <lineage>
        <taxon>Eukaryota</taxon>
        <taxon>Viridiplantae</taxon>
        <taxon>Streptophyta</taxon>
        <taxon>Embryophyta</taxon>
        <taxon>Tracheophyta</taxon>
        <taxon>Spermatophyta</taxon>
        <taxon>Magnoliopsida</taxon>
        <taxon>eudicotyledons</taxon>
        <taxon>Gunneridae</taxon>
        <taxon>Pentapetalae</taxon>
        <taxon>asterids</taxon>
        <taxon>lamiids</taxon>
        <taxon>Solanales</taxon>
        <taxon>Solanaceae</taxon>
        <taxon>Solanoideae</taxon>
        <taxon>Solaneae</taxon>
        <taxon>Solanum</taxon>
    </lineage>
</organism>
<feature type="compositionally biased region" description="Basic and acidic residues" evidence="1">
    <location>
        <begin position="173"/>
        <end position="184"/>
    </location>
</feature>
<dbReference type="InterPro" id="IPR023780">
    <property type="entry name" value="Chromo_domain"/>
</dbReference>